<organism evidence="1 2">
    <name type="scientific">Fluviispira multicolorata</name>
    <dbReference type="NCBI Taxonomy" id="2654512"/>
    <lineage>
        <taxon>Bacteria</taxon>
        <taxon>Pseudomonadati</taxon>
        <taxon>Bdellovibrionota</taxon>
        <taxon>Oligoflexia</taxon>
        <taxon>Silvanigrellales</taxon>
        <taxon>Silvanigrellaceae</taxon>
        <taxon>Fluviispira</taxon>
    </lineage>
</organism>
<dbReference type="EMBL" id="WFLN01000012">
    <property type="protein sequence ID" value="KAB8027394.1"/>
    <property type="molecule type" value="Genomic_DNA"/>
</dbReference>
<accession>A0A833JA62</accession>
<dbReference type="RefSeq" id="WP_152214065.1">
    <property type="nucleotide sequence ID" value="NZ_WFLN01000012.1"/>
</dbReference>
<protein>
    <recommendedName>
        <fullName evidence="3">Polymer-forming protein</fullName>
    </recommendedName>
</protein>
<keyword evidence="2" id="KW-1185">Reference proteome</keyword>
<evidence type="ECO:0000313" key="1">
    <source>
        <dbReference type="EMBL" id="KAB8027394.1"/>
    </source>
</evidence>
<name>A0A833JA62_9BACT</name>
<proteinExistence type="predicted"/>
<reference evidence="1 2" key="1">
    <citation type="submission" date="2019-10" db="EMBL/GenBank/DDBJ databases">
        <title>New genus of Silvanigrellaceae.</title>
        <authorList>
            <person name="Pitt A."/>
            <person name="Hahn M.W."/>
        </authorList>
    </citation>
    <scope>NUCLEOTIDE SEQUENCE [LARGE SCALE GENOMIC DNA]</scope>
    <source>
        <strain evidence="1 2">33A1-SZDP</strain>
    </source>
</reference>
<sequence length="166" mass="17949">MKNIFLILSAILTIFIMPISMASNFDNGSTIFGPLVANATTYDKQIKVLGPVKSTDSIFNGELKILGPIEAINSKINKNSEIYGDIKFTNSTATAKIVTKGKTNHFLNGSSLKDLTLLKPDFGSQTVLIDNSIVNGDIKFEKEGEVILRNNGKVTGNVINGKIITN</sequence>
<dbReference type="Proteomes" id="UP000442694">
    <property type="component" value="Unassembled WGS sequence"/>
</dbReference>
<gene>
    <name evidence="1" type="ORF">GCL57_14455</name>
</gene>
<dbReference type="AlphaFoldDB" id="A0A833JA62"/>
<evidence type="ECO:0008006" key="3">
    <source>
        <dbReference type="Google" id="ProtNLM"/>
    </source>
</evidence>
<evidence type="ECO:0000313" key="2">
    <source>
        <dbReference type="Proteomes" id="UP000442694"/>
    </source>
</evidence>
<comment type="caution">
    <text evidence="1">The sequence shown here is derived from an EMBL/GenBank/DDBJ whole genome shotgun (WGS) entry which is preliminary data.</text>
</comment>